<dbReference type="Gene3D" id="3.30.450.20">
    <property type="entry name" value="PAS domain"/>
    <property type="match status" value="1"/>
</dbReference>
<dbReference type="InterPro" id="IPR035965">
    <property type="entry name" value="PAS-like_dom_sf"/>
</dbReference>
<feature type="transmembrane region" description="Helical" evidence="7">
    <location>
        <begin position="287"/>
        <end position="305"/>
    </location>
</feature>
<evidence type="ECO:0000256" key="2">
    <source>
        <dbReference type="ARBA" id="ARBA00012438"/>
    </source>
</evidence>
<keyword evidence="4" id="KW-0808">Transferase</keyword>
<dbReference type="Pfam" id="PF05226">
    <property type="entry name" value="CHASE2"/>
    <property type="match status" value="1"/>
</dbReference>
<evidence type="ECO:0000313" key="10">
    <source>
        <dbReference type="Proteomes" id="UP000285092"/>
    </source>
</evidence>
<dbReference type="InterPro" id="IPR036097">
    <property type="entry name" value="HisK_dim/P_sf"/>
</dbReference>
<dbReference type="PRINTS" id="PR00344">
    <property type="entry name" value="BCTRLSENSOR"/>
</dbReference>
<dbReference type="PANTHER" id="PTHR42878:SF13">
    <property type="entry name" value="HISTIDINE KINASE"/>
    <property type="match status" value="1"/>
</dbReference>
<reference evidence="9 10" key="1">
    <citation type="submission" date="2018-08" db="EMBL/GenBank/DDBJ databases">
        <title>Altererythrobacter sp.Ery1 and Ery12, the genome sequencing of novel strains in genus Alterythrobacter.</title>
        <authorList>
            <person name="Cheng H."/>
            <person name="Wu Y.-H."/>
            <person name="Fang C."/>
            <person name="Xu X.-W."/>
        </authorList>
    </citation>
    <scope>NUCLEOTIDE SEQUENCE [LARGE SCALE GENOMIC DNA]</scope>
    <source>
        <strain evidence="9 10">Ery1</strain>
    </source>
</reference>
<dbReference type="InterPro" id="IPR003594">
    <property type="entry name" value="HATPase_dom"/>
</dbReference>
<evidence type="ECO:0000259" key="8">
    <source>
        <dbReference type="PROSITE" id="PS50109"/>
    </source>
</evidence>
<dbReference type="GO" id="GO:0030295">
    <property type="term" value="F:protein kinase activator activity"/>
    <property type="evidence" value="ECO:0007669"/>
    <property type="project" value="TreeGrafter"/>
</dbReference>
<sequence>MIRRTGQRRLAAEWWLVALLSSALALLLVHDRTTQGLDALLYDVLLQFDRHDPDPRILIVAIDDHSTRETGAWPWSRQVQAELLGKLGEADPVAVAYDVLLVDPKAGDMALGRAMAGPAPVFVPLLMRAPGTNGAPFDIIPPVPAVREAAAGMGHVNLLPDSDGKVRRTQLIAGDERGRWPHLMVLMQRAADPSADLPEEGQRPLLIPFAGSAGHFPTIGASSVLRGEVPAELLRDRLVLVGATAEGLGDRYATGGGNPGGILPGIEVQAHLLDGLLSDRMIAEASLWSRVLLALVPLWVLLAALRVLQPWALVALIAGLAVLLLAAAAAALLGFRLWLTPVPGLAALAVVYPLWGWRRLAAANSYMIEELERFRAEPDVLAPAGPLPSAPDPVSRQMALLNDAIGQSRNLRRFVTESLRQLPDGVFIADRSGAIVLANAEAEALAEELGLAPDERDLPALYARFQPVPAAEGRLEPEGSDLPPWPAPEEPGRYRARSASGRSFEIRVAPRWSASGELLGWVVRTTDITTLSEALRQREDMLEFLSHDMRSPQTSILALLADIGGQQVDPQIVGRIESHARRTIALAEGFVQLARAESLPYQPEPVNVADMLVDALDQLWPRITAKDLNVELTGEDATLFVAGERSLLTRAVVNLIENAVYHSPPGARLRCSIDVIEEQGDPMVTCTIADEGPGIAPDHLAVLFERFRQAPGKGQGNGVGLGLAQVHTVAARHGGWVRCESRVGAGSTFVLGLPLLSEPEEYPDEGEAPASSR</sequence>
<dbReference type="RefSeq" id="WP_119513735.1">
    <property type="nucleotide sequence ID" value="NZ_QXFK01000018.1"/>
</dbReference>
<protein>
    <recommendedName>
        <fullName evidence="2">histidine kinase</fullName>
        <ecNumber evidence="2">2.7.13.3</ecNumber>
    </recommendedName>
</protein>
<dbReference type="SUPFAM" id="SSF55874">
    <property type="entry name" value="ATPase domain of HSP90 chaperone/DNA topoisomerase II/histidine kinase"/>
    <property type="match status" value="1"/>
</dbReference>
<feature type="domain" description="Histidine kinase" evidence="8">
    <location>
        <begin position="544"/>
        <end position="757"/>
    </location>
</feature>
<comment type="catalytic activity">
    <reaction evidence="1">
        <text>ATP + protein L-histidine = ADP + protein N-phospho-L-histidine.</text>
        <dbReference type="EC" id="2.7.13.3"/>
    </reaction>
</comment>
<dbReference type="InterPro" id="IPR017181">
    <property type="entry name" value="Sig_transdc_His_kin_CHASE2"/>
</dbReference>
<feature type="transmembrane region" description="Helical" evidence="7">
    <location>
        <begin position="338"/>
        <end position="357"/>
    </location>
</feature>
<evidence type="ECO:0000256" key="6">
    <source>
        <dbReference type="SAM" id="MobiDB-lite"/>
    </source>
</evidence>
<keyword evidence="7" id="KW-0472">Membrane</keyword>
<dbReference type="SMART" id="SM00387">
    <property type="entry name" value="HATPase_c"/>
    <property type="match status" value="1"/>
</dbReference>
<dbReference type="CDD" id="cd00082">
    <property type="entry name" value="HisKA"/>
    <property type="match status" value="1"/>
</dbReference>
<dbReference type="GO" id="GO:0000156">
    <property type="term" value="F:phosphorelay response regulator activity"/>
    <property type="evidence" value="ECO:0007669"/>
    <property type="project" value="TreeGrafter"/>
</dbReference>
<dbReference type="OrthoDB" id="9789782at2"/>
<evidence type="ECO:0000256" key="3">
    <source>
        <dbReference type="ARBA" id="ARBA00022553"/>
    </source>
</evidence>
<evidence type="ECO:0000256" key="5">
    <source>
        <dbReference type="ARBA" id="ARBA00022777"/>
    </source>
</evidence>
<dbReference type="SUPFAM" id="SSF55785">
    <property type="entry name" value="PYP-like sensor domain (PAS domain)"/>
    <property type="match status" value="1"/>
</dbReference>
<evidence type="ECO:0000256" key="1">
    <source>
        <dbReference type="ARBA" id="ARBA00000085"/>
    </source>
</evidence>
<dbReference type="CDD" id="cd00075">
    <property type="entry name" value="HATPase"/>
    <property type="match status" value="1"/>
</dbReference>
<comment type="caution">
    <text evidence="9">The sequence shown here is derived from an EMBL/GenBank/DDBJ whole genome shotgun (WGS) entry which is preliminary data.</text>
</comment>
<name>A0A418NFQ5_9SPHN</name>
<dbReference type="PANTHER" id="PTHR42878">
    <property type="entry name" value="TWO-COMPONENT HISTIDINE KINASE"/>
    <property type="match status" value="1"/>
</dbReference>
<dbReference type="GO" id="GO:0000155">
    <property type="term" value="F:phosphorelay sensor kinase activity"/>
    <property type="evidence" value="ECO:0007669"/>
    <property type="project" value="InterPro"/>
</dbReference>
<organism evidence="9 10">
    <name type="scientific">Pelagerythrobacter aerophilus</name>
    <dbReference type="NCBI Taxonomy" id="2306995"/>
    <lineage>
        <taxon>Bacteria</taxon>
        <taxon>Pseudomonadati</taxon>
        <taxon>Pseudomonadota</taxon>
        <taxon>Alphaproteobacteria</taxon>
        <taxon>Sphingomonadales</taxon>
        <taxon>Erythrobacteraceae</taxon>
        <taxon>Pelagerythrobacter</taxon>
    </lineage>
</organism>
<dbReference type="InterPro" id="IPR050351">
    <property type="entry name" value="BphY/WalK/GraS-like"/>
</dbReference>
<dbReference type="Gene3D" id="1.10.287.130">
    <property type="match status" value="1"/>
</dbReference>
<evidence type="ECO:0000313" key="9">
    <source>
        <dbReference type="EMBL" id="RIV76677.1"/>
    </source>
</evidence>
<dbReference type="Gene3D" id="3.30.565.10">
    <property type="entry name" value="Histidine kinase-like ATPase, C-terminal domain"/>
    <property type="match status" value="1"/>
</dbReference>
<dbReference type="Proteomes" id="UP000285092">
    <property type="component" value="Unassembled WGS sequence"/>
</dbReference>
<dbReference type="Pfam" id="PF02518">
    <property type="entry name" value="HATPase_c"/>
    <property type="match status" value="1"/>
</dbReference>
<dbReference type="InterPro" id="IPR005467">
    <property type="entry name" value="His_kinase_dom"/>
</dbReference>
<dbReference type="GO" id="GO:0007234">
    <property type="term" value="P:osmosensory signaling via phosphorelay pathway"/>
    <property type="evidence" value="ECO:0007669"/>
    <property type="project" value="TreeGrafter"/>
</dbReference>
<keyword evidence="3" id="KW-0597">Phosphoprotein</keyword>
<keyword evidence="7" id="KW-1133">Transmembrane helix</keyword>
<dbReference type="SUPFAM" id="SSF47384">
    <property type="entry name" value="Homodimeric domain of signal transducing histidine kinase"/>
    <property type="match status" value="1"/>
</dbReference>
<dbReference type="SMART" id="SM01080">
    <property type="entry name" value="CHASE2"/>
    <property type="match status" value="1"/>
</dbReference>
<accession>A0A418NFQ5</accession>
<dbReference type="InterPro" id="IPR003661">
    <property type="entry name" value="HisK_dim/P_dom"/>
</dbReference>
<feature type="region of interest" description="Disordered" evidence="6">
    <location>
        <begin position="472"/>
        <end position="494"/>
    </location>
</feature>
<keyword evidence="5" id="KW-0418">Kinase</keyword>
<keyword evidence="7" id="KW-0812">Transmembrane</keyword>
<proteinExistence type="predicted"/>
<gene>
    <name evidence="9" type="ORF">D2V04_10920</name>
</gene>
<dbReference type="EMBL" id="QXFK01000018">
    <property type="protein sequence ID" value="RIV76677.1"/>
    <property type="molecule type" value="Genomic_DNA"/>
</dbReference>
<dbReference type="PIRSF" id="PIRSF037347">
    <property type="entry name" value="STHK_CHASE2_PAS_prd"/>
    <property type="match status" value="1"/>
</dbReference>
<dbReference type="AlphaFoldDB" id="A0A418NFQ5"/>
<evidence type="ECO:0000256" key="4">
    <source>
        <dbReference type="ARBA" id="ARBA00022679"/>
    </source>
</evidence>
<evidence type="ECO:0000256" key="7">
    <source>
        <dbReference type="SAM" id="Phobius"/>
    </source>
</evidence>
<keyword evidence="10" id="KW-1185">Reference proteome</keyword>
<dbReference type="InterPro" id="IPR007890">
    <property type="entry name" value="CHASE2"/>
</dbReference>
<dbReference type="EC" id="2.7.13.3" evidence="2"/>
<dbReference type="InterPro" id="IPR036890">
    <property type="entry name" value="HATPase_C_sf"/>
</dbReference>
<feature type="transmembrane region" description="Helical" evidence="7">
    <location>
        <begin position="312"/>
        <end position="332"/>
    </location>
</feature>
<dbReference type="PROSITE" id="PS50109">
    <property type="entry name" value="HIS_KIN"/>
    <property type="match status" value="1"/>
</dbReference>
<dbReference type="InterPro" id="IPR004358">
    <property type="entry name" value="Sig_transdc_His_kin-like_C"/>
</dbReference>